<dbReference type="Proteomes" id="UP000501346">
    <property type="component" value="Chromosome ScX-SeX"/>
</dbReference>
<dbReference type="OrthoDB" id="3981162at2759"/>
<dbReference type="PANTHER" id="PTHR33793:SF2">
    <property type="entry name" value="AGGLUTININ-LIKE PROTEIN 6"/>
    <property type="match status" value="1"/>
</dbReference>
<accession>A0A6C1DTV1</accession>
<proteinExistence type="predicted"/>
<dbReference type="GO" id="GO:1903561">
    <property type="term" value="C:extracellular vesicle"/>
    <property type="evidence" value="ECO:0007669"/>
    <property type="project" value="TreeGrafter"/>
</dbReference>
<dbReference type="InterPro" id="IPR008966">
    <property type="entry name" value="Adhesion_dom_sf"/>
</dbReference>
<dbReference type="Gene3D" id="2.60.40.1280">
    <property type="match status" value="1"/>
</dbReference>
<evidence type="ECO:0000256" key="7">
    <source>
        <dbReference type="ARBA" id="ARBA00022737"/>
    </source>
</evidence>
<dbReference type="Gene3D" id="2.60.40.2430">
    <property type="entry name" value="Agglutinin-like protein, N-terminal domain, N2 subdomain"/>
    <property type="match status" value="1"/>
</dbReference>
<dbReference type="SUPFAM" id="SSF49401">
    <property type="entry name" value="Bacterial adhesins"/>
    <property type="match status" value="1"/>
</dbReference>
<gene>
    <name evidence="16" type="primary">SAG1</name>
    <name evidence="16" type="ORF">GRS66_002794</name>
</gene>
<dbReference type="InterPro" id="IPR033504">
    <property type="entry name" value="ALS"/>
</dbReference>
<sequence length="650" mass="70380">MFTFLKIILWLFSLALASAININDITFSNLEITPLTANKQPDQGWTATFDFSIADASSIREGDEFTLSMPHVYRIKLLNSSQTATISLADGTEAFKCYVSQQAAYLYENTTFTCTAQNDLSSYNTIDGSITFSLNFSDGGSSYEYELENAKFFKSGPMLVKLGNQMSDVVNFDPAAFTENVFHSGRSTGYDSFESYHLGMYCPNGYFLGGTEKIDYDSSNNNVDLDCSSVQVYSSNDFNDWWFPQSYNDTNADVTCFGSNLWITLDEKLYDGEMLWVNALQSLPANVNTIDHALEFQYTCLDTIANTTYATQFSTTREFIVYQGRNLGTASAKSSFISTTTTDLTSINTSAYSTGSISTVETGNRTTSEVISHVGTTSTKLSPTATTSLTIAQTSIYSTDSNITVGTDIHTTSEVISDVETISRETASTVVAAPTSTTGWTGAMNTYIPQFTSSSFATINSTPIISSSAVFETSDASIVNVHTENITNTAAVPSEEPTFVNATRNSLNSFCSSKQPSSPSSYTSSPLVSSLSVSKTLLSTSFTPSVPTSNTYIKTENTGYFEHTALTTSSVGLNSFSETALSSQGTKIDTFLVSSLIAYPSSASGSQLSGIQQNFTSTSLMISTYEGKASIFFSAELGSIIFLLLSYLLF</sequence>
<keyword evidence="6 14" id="KW-0732">Signal</keyword>
<keyword evidence="11" id="KW-0325">Glycoprotein</keyword>
<evidence type="ECO:0000256" key="11">
    <source>
        <dbReference type="ARBA" id="ARBA00023180"/>
    </source>
</evidence>
<dbReference type="GO" id="GO:0030445">
    <property type="term" value="C:yeast-form cell wall"/>
    <property type="evidence" value="ECO:0007669"/>
    <property type="project" value="TreeGrafter"/>
</dbReference>
<evidence type="ECO:0000256" key="12">
    <source>
        <dbReference type="ARBA" id="ARBA00023288"/>
    </source>
</evidence>
<dbReference type="GO" id="GO:0030446">
    <property type="term" value="C:hyphal cell wall"/>
    <property type="evidence" value="ECO:0007669"/>
    <property type="project" value="TreeGrafter"/>
</dbReference>
<keyword evidence="12" id="KW-0449">Lipoprotein</keyword>
<keyword evidence="13" id="KW-0812">Transmembrane</keyword>
<evidence type="ECO:0000256" key="10">
    <source>
        <dbReference type="ARBA" id="ARBA00023157"/>
    </source>
</evidence>
<evidence type="ECO:0000259" key="15">
    <source>
        <dbReference type="SMART" id="SM01056"/>
    </source>
</evidence>
<evidence type="ECO:0000256" key="8">
    <source>
        <dbReference type="ARBA" id="ARBA00022889"/>
    </source>
</evidence>
<dbReference type="GO" id="GO:0009986">
    <property type="term" value="C:cell surface"/>
    <property type="evidence" value="ECO:0007669"/>
    <property type="project" value="TreeGrafter"/>
</dbReference>
<keyword evidence="9 13" id="KW-0472">Membrane</keyword>
<evidence type="ECO:0000256" key="1">
    <source>
        <dbReference type="ARBA" id="ARBA00004191"/>
    </source>
</evidence>
<keyword evidence="8" id="KW-0130">Cell adhesion</keyword>
<dbReference type="InterPro" id="IPR043063">
    <property type="entry name" value="Agglutinin-like_N_N2"/>
</dbReference>
<dbReference type="GO" id="GO:0098552">
    <property type="term" value="C:side of membrane"/>
    <property type="evidence" value="ECO:0007669"/>
    <property type="project" value="UniProtKB-KW"/>
</dbReference>
<feature type="transmembrane region" description="Helical" evidence="13">
    <location>
        <begin position="629"/>
        <end position="649"/>
    </location>
</feature>
<evidence type="ECO:0000256" key="9">
    <source>
        <dbReference type="ARBA" id="ARBA00023136"/>
    </source>
</evidence>
<keyword evidence="3" id="KW-0134">Cell wall</keyword>
<feature type="chain" id="PRO_5025663541" evidence="14">
    <location>
        <begin position="20"/>
        <end position="650"/>
    </location>
</feature>
<keyword evidence="4" id="KW-0964">Secreted</keyword>
<dbReference type="InterPro" id="IPR011252">
    <property type="entry name" value="Fibrogen-bd_dom1"/>
</dbReference>
<dbReference type="Pfam" id="PF11766">
    <property type="entry name" value="Candida_ALS_N"/>
    <property type="match status" value="1"/>
</dbReference>
<dbReference type="InterPro" id="IPR024672">
    <property type="entry name" value="Agglutinin-like_N"/>
</dbReference>
<keyword evidence="17" id="KW-1185">Reference proteome</keyword>
<evidence type="ECO:0000313" key="16">
    <source>
        <dbReference type="EMBL" id="QID80462.1"/>
    </source>
</evidence>
<dbReference type="EMBL" id="CP048991">
    <property type="protein sequence ID" value="QID80462.1"/>
    <property type="molecule type" value="Genomic_DNA"/>
</dbReference>
<evidence type="ECO:0000256" key="13">
    <source>
        <dbReference type="SAM" id="Phobius"/>
    </source>
</evidence>
<dbReference type="GO" id="GO:0030448">
    <property type="term" value="P:hyphal growth"/>
    <property type="evidence" value="ECO:0007669"/>
    <property type="project" value="TreeGrafter"/>
</dbReference>
<feature type="signal peptide" evidence="14">
    <location>
        <begin position="1"/>
        <end position="19"/>
    </location>
</feature>
<dbReference type="PANTHER" id="PTHR33793">
    <property type="entry name" value="ALPHA-AGGLUTININ"/>
    <property type="match status" value="1"/>
</dbReference>
<dbReference type="GO" id="GO:0098609">
    <property type="term" value="P:cell-cell adhesion"/>
    <property type="evidence" value="ECO:0007669"/>
    <property type="project" value="TreeGrafter"/>
</dbReference>
<protein>
    <submittedName>
        <fullName evidence="16">Alpha-agglutinin</fullName>
    </submittedName>
</protein>
<comment type="subcellular location">
    <subcellularLocation>
        <location evidence="2">Membrane</location>
        <topology evidence="2">Lipid-anchor</topology>
        <topology evidence="2">GPI-anchor</topology>
    </subcellularLocation>
    <subcellularLocation>
        <location evidence="1">Secreted</location>
        <location evidence="1">Cell wall</location>
    </subcellularLocation>
</comment>
<evidence type="ECO:0000256" key="14">
    <source>
        <dbReference type="SAM" id="SignalP"/>
    </source>
</evidence>
<reference evidence="16 17" key="1">
    <citation type="journal article" date="2019" name="BMC Genomics">
        <title>Chromosome level assembly and comparative genome analysis confirm lager-brewing yeasts originated from a single hybridization.</title>
        <authorList>
            <person name="Salazar A.N."/>
            <person name="Gorter de Vries A.R."/>
            <person name="van den Broek M."/>
            <person name="Brouwers N."/>
            <person name="de la Torre Cortes P."/>
            <person name="Kuijpers N.G.A."/>
            <person name="Daran J.G."/>
            <person name="Abeel T."/>
        </authorList>
    </citation>
    <scope>NUCLEOTIDE SEQUENCE [LARGE SCALE GENOMIC DNA]</scope>
    <source>
        <strain evidence="16 17">CBS 1483</strain>
    </source>
</reference>
<keyword evidence="13" id="KW-1133">Transmembrane helix</keyword>
<evidence type="ECO:0000256" key="2">
    <source>
        <dbReference type="ARBA" id="ARBA00004589"/>
    </source>
</evidence>
<feature type="domain" description="Agglutinin-like protein N-terminal" evidence="15">
    <location>
        <begin position="50"/>
        <end position="300"/>
    </location>
</feature>
<keyword evidence="10" id="KW-1015">Disulfide bond</keyword>
<keyword evidence="5" id="KW-0336">GPI-anchor</keyword>
<name>A0A6C1DTV1_SACPS</name>
<keyword evidence="7" id="KW-0677">Repeat</keyword>
<evidence type="ECO:0000313" key="17">
    <source>
        <dbReference type="Proteomes" id="UP000501346"/>
    </source>
</evidence>
<evidence type="ECO:0000256" key="4">
    <source>
        <dbReference type="ARBA" id="ARBA00022525"/>
    </source>
</evidence>
<evidence type="ECO:0000256" key="6">
    <source>
        <dbReference type="ARBA" id="ARBA00022729"/>
    </source>
</evidence>
<organism evidence="16 17">
    <name type="scientific">Saccharomyces pastorianus</name>
    <name type="common">Lager yeast</name>
    <name type="synonym">Saccharomyces cerevisiae x Saccharomyces eubayanus</name>
    <dbReference type="NCBI Taxonomy" id="27292"/>
    <lineage>
        <taxon>Eukaryota</taxon>
        <taxon>Fungi</taxon>
        <taxon>Dikarya</taxon>
        <taxon>Ascomycota</taxon>
        <taxon>Saccharomycotina</taxon>
        <taxon>Saccharomycetes</taxon>
        <taxon>Saccharomycetales</taxon>
        <taxon>Saccharomycetaceae</taxon>
        <taxon>Saccharomyces</taxon>
    </lineage>
</organism>
<dbReference type="SMART" id="SM01056">
    <property type="entry name" value="Candida_ALS_N"/>
    <property type="match status" value="1"/>
</dbReference>
<evidence type="ECO:0000256" key="5">
    <source>
        <dbReference type="ARBA" id="ARBA00022622"/>
    </source>
</evidence>
<evidence type="ECO:0000256" key="3">
    <source>
        <dbReference type="ARBA" id="ARBA00022512"/>
    </source>
</evidence>
<dbReference type="AlphaFoldDB" id="A0A6C1DTV1"/>